<feature type="compositionally biased region" description="Basic and acidic residues" evidence="1">
    <location>
        <begin position="266"/>
        <end position="283"/>
    </location>
</feature>
<feature type="compositionally biased region" description="Polar residues" evidence="1">
    <location>
        <begin position="251"/>
        <end position="265"/>
    </location>
</feature>
<gene>
    <name evidence="2" type="ORF">SteCoe_5031</name>
</gene>
<dbReference type="Proteomes" id="UP000187209">
    <property type="component" value="Unassembled WGS sequence"/>
</dbReference>
<dbReference type="EMBL" id="MPUH01000065">
    <property type="protein sequence ID" value="OMJ92260.1"/>
    <property type="molecule type" value="Genomic_DNA"/>
</dbReference>
<organism evidence="2 3">
    <name type="scientific">Stentor coeruleus</name>
    <dbReference type="NCBI Taxonomy" id="5963"/>
    <lineage>
        <taxon>Eukaryota</taxon>
        <taxon>Sar</taxon>
        <taxon>Alveolata</taxon>
        <taxon>Ciliophora</taxon>
        <taxon>Postciliodesmatophora</taxon>
        <taxon>Heterotrichea</taxon>
        <taxon>Heterotrichida</taxon>
        <taxon>Stentoridae</taxon>
        <taxon>Stentor</taxon>
    </lineage>
</organism>
<feature type="compositionally biased region" description="Basic and acidic residues" evidence="1">
    <location>
        <begin position="318"/>
        <end position="339"/>
    </location>
</feature>
<dbReference type="AlphaFoldDB" id="A0A1R2CTG5"/>
<evidence type="ECO:0000256" key="1">
    <source>
        <dbReference type="SAM" id="MobiDB-lite"/>
    </source>
</evidence>
<feature type="compositionally biased region" description="Polar residues" evidence="1">
    <location>
        <begin position="307"/>
        <end position="317"/>
    </location>
</feature>
<evidence type="ECO:0000313" key="2">
    <source>
        <dbReference type="EMBL" id="OMJ92260.1"/>
    </source>
</evidence>
<reference evidence="2 3" key="1">
    <citation type="submission" date="2016-11" db="EMBL/GenBank/DDBJ databases">
        <title>The macronuclear genome of Stentor coeruleus: a giant cell with tiny introns.</title>
        <authorList>
            <person name="Slabodnick M."/>
            <person name="Ruby J.G."/>
            <person name="Reiff S.B."/>
            <person name="Swart E.C."/>
            <person name="Gosai S."/>
            <person name="Prabakaran S."/>
            <person name="Witkowska E."/>
            <person name="Larue G.E."/>
            <person name="Fisher S."/>
            <person name="Freeman R.M."/>
            <person name="Gunawardena J."/>
            <person name="Chu W."/>
            <person name="Stover N.A."/>
            <person name="Gregory B.D."/>
            <person name="Nowacki M."/>
            <person name="Derisi J."/>
            <person name="Roy S.W."/>
            <person name="Marshall W.F."/>
            <person name="Sood P."/>
        </authorList>
    </citation>
    <scope>NUCLEOTIDE SEQUENCE [LARGE SCALE GENOMIC DNA]</scope>
    <source>
        <strain evidence="2">WM001</strain>
    </source>
</reference>
<name>A0A1R2CTG5_9CILI</name>
<protein>
    <recommendedName>
        <fullName evidence="4">Sfi1 spindle body domain-containing protein</fullName>
    </recommendedName>
</protein>
<accession>A0A1R2CTG5</accession>
<keyword evidence="3" id="KW-1185">Reference proteome</keyword>
<proteinExistence type="predicted"/>
<feature type="compositionally biased region" description="Basic and acidic residues" evidence="1">
    <location>
        <begin position="184"/>
        <end position="198"/>
    </location>
</feature>
<evidence type="ECO:0000313" key="3">
    <source>
        <dbReference type="Proteomes" id="UP000187209"/>
    </source>
</evidence>
<feature type="compositionally biased region" description="Basic and acidic residues" evidence="1">
    <location>
        <begin position="348"/>
        <end position="373"/>
    </location>
</feature>
<feature type="region of interest" description="Disordered" evidence="1">
    <location>
        <begin position="251"/>
        <end position="388"/>
    </location>
</feature>
<evidence type="ECO:0008006" key="4">
    <source>
        <dbReference type="Google" id="ProtNLM"/>
    </source>
</evidence>
<feature type="region of interest" description="Disordered" evidence="1">
    <location>
        <begin position="176"/>
        <end position="218"/>
    </location>
</feature>
<feature type="compositionally biased region" description="Polar residues" evidence="1">
    <location>
        <begin position="284"/>
        <end position="300"/>
    </location>
</feature>
<comment type="caution">
    <text evidence="2">The sequence shown here is derived from an EMBL/GenBank/DDBJ whole genome shotgun (WGS) entry which is preliminary data.</text>
</comment>
<feature type="compositionally biased region" description="Polar residues" evidence="1">
    <location>
        <begin position="131"/>
        <end position="145"/>
    </location>
</feature>
<feature type="region of interest" description="Disordered" evidence="1">
    <location>
        <begin position="130"/>
        <end position="156"/>
    </location>
</feature>
<feature type="compositionally biased region" description="Basic residues" evidence="1">
    <location>
        <begin position="76"/>
        <end position="96"/>
    </location>
</feature>
<feature type="compositionally biased region" description="Polar residues" evidence="1">
    <location>
        <begin position="200"/>
        <end position="218"/>
    </location>
</feature>
<feature type="compositionally biased region" description="Basic and acidic residues" evidence="1">
    <location>
        <begin position="44"/>
        <end position="62"/>
    </location>
</feature>
<feature type="compositionally biased region" description="Polar residues" evidence="1">
    <location>
        <begin position="19"/>
        <end position="40"/>
    </location>
</feature>
<sequence length="832" mass="97269">MELEHYASLRMKYSKELNQSMSEAAASRPQTGQKQVSFDFTDQMDIRELRNLREKHNLEFERISTPPNPPEEEKEKKHKKRKHREKKEKKKRKKTKRFEILSKPAIEIEFVIEEHDLSASENEESNHFPVITNSHKFSSKNSECSEYSARSKKSKIEEIQNSYNEAKKALENSFKIDSQKSGSKLKEYQSESKSKASEKPLNQSKISENALNQSKTSEILLNQSKTSEILLNQSKTSEILLNQSKISEKILNQSKTSEKILNQSKTSEKNPDPSDKISSKHSEASQNQSKKSFTNENLSQHSKHSHISNASQKSKLSQLEEAKKLLEEMSEGRYSERINKYSSYPQAKDPETSEKSDYKASEKSKKTETKERSPNLPKQKSLGSQKYKIKSEVEESIHSDEEEKVHEESVDFTISDQTPFESLRFSQDLNPKGAFNMYMDKIKQGIYYRLLTPIIQNLNQENSFENPSSPEIPKDIYVEIPKKITYENFISENPEKGSARVRNIEKAELELRTSRSQPLGYDFDESFHSHKSGLNNIENLKNEMVDYHNIEKNGNNDKSIELSEVDHVLSQINIKKQSAEIMGQALERVTLALLATNLCYSYFSIKKHSTSLEEKKQKNQLAIANYEFTQLKKSVFSWKSFTKHKKITNSYAISNYITRWNFIRLYHTFQGLKHVCKAHKQWISEVRSNFLSKKLSIIIQNWALYMRFRHVKICLRLRKCKRVLSSWKNLIDKNKQKNRSAFIHWYLKMVSKSFRSLTWYRSISFKKHWNQQKALKKYQEKIYALVFLSWKHVKALEKASYIPIRICTKTSLTKKNGSLQEKSHFDIKIIKN</sequence>
<feature type="region of interest" description="Disordered" evidence="1">
    <location>
        <begin position="19"/>
        <end position="98"/>
    </location>
</feature>